<reference evidence="1" key="1">
    <citation type="submission" date="2022-06" db="EMBL/GenBank/DDBJ databases">
        <title>Uncovering the hologenomic basis of an extraordinary plant invasion.</title>
        <authorList>
            <person name="Bieker V.C."/>
            <person name="Martin M.D."/>
            <person name="Gilbert T."/>
            <person name="Hodgins K."/>
            <person name="Battlay P."/>
            <person name="Petersen B."/>
            <person name="Wilson J."/>
        </authorList>
    </citation>
    <scope>NUCLEOTIDE SEQUENCE</scope>
    <source>
        <strain evidence="1">AA19_3_7</strain>
        <tissue evidence="1">Leaf</tissue>
    </source>
</reference>
<dbReference type="PANTHER" id="PTHR31354:SF13">
    <property type="entry name" value="INOSITOL-1,4,5-TRISPHOSPHATE 5-PHOSPHATASE"/>
    <property type="match status" value="1"/>
</dbReference>
<comment type="caution">
    <text evidence="1">The sequence shown here is derived from an EMBL/GenBank/DDBJ whole genome shotgun (WGS) entry which is preliminary data.</text>
</comment>
<dbReference type="PANTHER" id="PTHR31354">
    <property type="entry name" value="OS01G0793500 PROTEIN"/>
    <property type="match status" value="1"/>
</dbReference>
<dbReference type="AlphaFoldDB" id="A0AAD5CAM4"/>
<dbReference type="EMBL" id="JAMZMK010008969">
    <property type="protein sequence ID" value="KAI7737705.1"/>
    <property type="molecule type" value="Genomic_DNA"/>
</dbReference>
<gene>
    <name evidence="1" type="ORF">M8C21_011877</name>
</gene>
<proteinExistence type="predicted"/>
<evidence type="ECO:0000313" key="1">
    <source>
        <dbReference type="EMBL" id="KAI7737705.1"/>
    </source>
</evidence>
<protein>
    <submittedName>
        <fullName evidence="1">Uncharacterized protein</fullName>
    </submittedName>
</protein>
<keyword evidence="2" id="KW-1185">Reference proteome</keyword>
<evidence type="ECO:0000313" key="2">
    <source>
        <dbReference type="Proteomes" id="UP001206925"/>
    </source>
</evidence>
<sequence>MQIKDAYTLNFYENNMTRLPKWCNDGDTVKLPFCQITGKYRMELPGYNTIEPYAHMAENCPSLPPDYYRPKYC</sequence>
<accession>A0AAD5CAM4</accession>
<name>A0AAD5CAM4_AMBAR</name>
<dbReference type="Proteomes" id="UP001206925">
    <property type="component" value="Unassembled WGS sequence"/>
</dbReference>
<organism evidence="1 2">
    <name type="scientific">Ambrosia artemisiifolia</name>
    <name type="common">Common ragweed</name>
    <dbReference type="NCBI Taxonomy" id="4212"/>
    <lineage>
        <taxon>Eukaryota</taxon>
        <taxon>Viridiplantae</taxon>
        <taxon>Streptophyta</taxon>
        <taxon>Embryophyta</taxon>
        <taxon>Tracheophyta</taxon>
        <taxon>Spermatophyta</taxon>
        <taxon>Magnoliopsida</taxon>
        <taxon>eudicotyledons</taxon>
        <taxon>Gunneridae</taxon>
        <taxon>Pentapetalae</taxon>
        <taxon>asterids</taxon>
        <taxon>campanulids</taxon>
        <taxon>Asterales</taxon>
        <taxon>Asteraceae</taxon>
        <taxon>Asteroideae</taxon>
        <taxon>Heliantheae alliance</taxon>
        <taxon>Heliantheae</taxon>
        <taxon>Ambrosia</taxon>
    </lineage>
</organism>